<feature type="domain" description="HIT" evidence="1">
    <location>
        <begin position="27"/>
        <end position="84"/>
    </location>
</feature>
<dbReference type="InterPro" id="IPR011146">
    <property type="entry name" value="HIT-like"/>
</dbReference>
<gene>
    <name evidence="2" type="ORF">NCTC11224_03135</name>
</gene>
<dbReference type="SUPFAM" id="SSF54197">
    <property type="entry name" value="HIT-like"/>
    <property type="match status" value="1"/>
</dbReference>
<name>A0A2X2UCK2_9FIRM</name>
<evidence type="ECO:0000313" key="3">
    <source>
        <dbReference type="Proteomes" id="UP000251853"/>
    </source>
</evidence>
<dbReference type="GO" id="GO:0003824">
    <property type="term" value="F:catalytic activity"/>
    <property type="evidence" value="ECO:0007669"/>
    <property type="project" value="InterPro"/>
</dbReference>
<protein>
    <recommendedName>
        <fullName evidence="1">HIT domain-containing protein</fullName>
    </recommendedName>
</protein>
<dbReference type="Pfam" id="PF01230">
    <property type="entry name" value="HIT"/>
    <property type="match status" value="1"/>
</dbReference>
<dbReference type="RefSeq" id="WP_112482336.1">
    <property type="nucleotide sequence ID" value="NZ_UAVW01000015.1"/>
</dbReference>
<dbReference type="Gene3D" id="3.30.428.10">
    <property type="entry name" value="HIT-like"/>
    <property type="match status" value="1"/>
</dbReference>
<dbReference type="EMBL" id="UAVW01000015">
    <property type="protein sequence ID" value="SQB14104.1"/>
    <property type="molecule type" value="Genomic_DNA"/>
</dbReference>
<proteinExistence type="predicted"/>
<sequence length="94" mass="10747">MCCNCFFCGDGRFSVNKKIGLNGTNWTVYEDENVFITPDISPVLKGHFLIVSKEHINSFGNGSREVFLSLQKAMEILVEKFTARSRFCFLNMVR</sequence>
<organism evidence="2 3">
    <name type="scientific">Enterocloster clostridioformis</name>
    <dbReference type="NCBI Taxonomy" id="1531"/>
    <lineage>
        <taxon>Bacteria</taxon>
        <taxon>Bacillati</taxon>
        <taxon>Bacillota</taxon>
        <taxon>Clostridia</taxon>
        <taxon>Lachnospirales</taxon>
        <taxon>Lachnospiraceae</taxon>
        <taxon>Enterocloster</taxon>
    </lineage>
</organism>
<dbReference type="Proteomes" id="UP000251853">
    <property type="component" value="Unassembled WGS sequence"/>
</dbReference>
<keyword evidence="3" id="KW-1185">Reference proteome</keyword>
<accession>A0A2X2UCK2</accession>
<reference evidence="2 3" key="1">
    <citation type="submission" date="2018-06" db="EMBL/GenBank/DDBJ databases">
        <authorList>
            <consortium name="Pathogen Informatics"/>
            <person name="Doyle S."/>
        </authorList>
    </citation>
    <scope>NUCLEOTIDE SEQUENCE [LARGE SCALE GENOMIC DNA]</scope>
    <source>
        <strain evidence="2 3">NCTC11224</strain>
    </source>
</reference>
<evidence type="ECO:0000259" key="1">
    <source>
        <dbReference type="Pfam" id="PF01230"/>
    </source>
</evidence>
<dbReference type="AlphaFoldDB" id="A0A2X2UCK2"/>
<dbReference type="InterPro" id="IPR036265">
    <property type="entry name" value="HIT-like_sf"/>
</dbReference>
<evidence type="ECO:0000313" key="2">
    <source>
        <dbReference type="EMBL" id="SQB14104.1"/>
    </source>
</evidence>